<dbReference type="HOGENOM" id="CLU_002926_3_1_9"/>
<dbReference type="Pfam" id="PF17390">
    <property type="entry name" value="Bac_rhamnosid_C"/>
    <property type="match status" value="1"/>
</dbReference>
<dbReference type="Pfam" id="PF05592">
    <property type="entry name" value="Bac_rhamnosid"/>
    <property type="match status" value="1"/>
</dbReference>
<dbReference type="PANTHER" id="PTHR33307:SF6">
    <property type="entry name" value="ALPHA-RHAMNOSIDASE (EUROFUNG)-RELATED"/>
    <property type="match status" value="1"/>
</dbReference>
<evidence type="ECO:0000256" key="1">
    <source>
        <dbReference type="ARBA" id="ARBA00001445"/>
    </source>
</evidence>
<dbReference type="Gene3D" id="2.60.40.10">
    <property type="entry name" value="Immunoglobulins"/>
    <property type="match status" value="1"/>
</dbReference>
<dbReference type="Pfam" id="PF07581">
    <property type="entry name" value="Glug"/>
    <property type="match status" value="1"/>
</dbReference>
<dbReference type="Pfam" id="PF25788">
    <property type="entry name" value="Ig_Rha78A_N"/>
    <property type="match status" value="1"/>
</dbReference>
<dbReference type="Gene3D" id="1.20.1270.90">
    <property type="entry name" value="AF1782-like"/>
    <property type="match status" value="6"/>
</dbReference>
<evidence type="ECO:0000259" key="9">
    <source>
        <dbReference type="Pfam" id="PF17389"/>
    </source>
</evidence>
<dbReference type="Gene3D" id="2.60.120.560">
    <property type="entry name" value="Exo-inulinase, domain 1"/>
    <property type="match status" value="1"/>
</dbReference>
<dbReference type="eggNOG" id="COG1538">
    <property type="taxonomic scope" value="Bacteria"/>
</dbReference>
<evidence type="ECO:0000259" key="6">
    <source>
        <dbReference type="Pfam" id="PF05592"/>
    </source>
</evidence>
<feature type="transmembrane region" description="Helical" evidence="4">
    <location>
        <begin position="1872"/>
        <end position="1890"/>
    </location>
</feature>
<dbReference type="Gene3D" id="1.20.1270.70">
    <property type="entry name" value="Designed single chain three-helix bundle"/>
    <property type="match status" value="1"/>
</dbReference>
<dbReference type="STRING" id="537013.CLOSTMETH_00843"/>
<keyword evidence="3" id="KW-0378">Hydrolase</keyword>
<dbReference type="Proteomes" id="UP000003340">
    <property type="component" value="Unassembled WGS sequence"/>
</dbReference>
<dbReference type="Pfam" id="PF17389">
    <property type="entry name" value="Bac_rhamnosid6H"/>
    <property type="match status" value="1"/>
</dbReference>
<keyword evidence="5" id="KW-0732">Signal</keyword>
<dbReference type="InterPro" id="IPR012341">
    <property type="entry name" value="6hp_glycosidase-like_sf"/>
</dbReference>
<dbReference type="eggNOG" id="COG1525">
    <property type="taxonomic scope" value="Bacteria"/>
</dbReference>
<evidence type="ECO:0000259" key="7">
    <source>
        <dbReference type="Pfam" id="PF07581"/>
    </source>
</evidence>
<dbReference type="InterPro" id="IPR013783">
    <property type="entry name" value="Ig-like_fold"/>
</dbReference>
<evidence type="ECO:0000256" key="4">
    <source>
        <dbReference type="SAM" id="Phobius"/>
    </source>
</evidence>
<dbReference type="PANTHER" id="PTHR33307">
    <property type="entry name" value="ALPHA-RHAMNOSIDASE (EUROFUNG)"/>
    <property type="match status" value="1"/>
</dbReference>
<dbReference type="Gene3D" id="2.60.120.260">
    <property type="entry name" value="Galactose-binding domain-like"/>
    <property type="match status" value="2"/>
</dbReference>
<evidence type="ECO:0000313" key="12">
    <source>
        <dbReference type="Proteomes" id="UP000003340"/>
    </source>
</evidence>
<evidence type="ECO:0000259" key="8">
    <source>
        <dbReference type="Pfam" id="PF08531"/>
    </source>
</evidence>
<dbReference type="EMBL" id="ACEC01000032">
    <property type="protein sequence ID" value="EEG31533.1"/>
    <property type="molecule type" value="Genomic_DNA"/>
</dbReference>
<feature type="signal peptide" evidence="5">
    <location>
        <begin position="1"/>
        <end position="31"/>
    </location>
</feature>
<dbReference type="InterPro" id="IPR008902">
    <property type="entry name" value="Rhamnosid_concanavalin"/>
</dbReference>
<reference evidence="11 12" key="2">
    <citation type="submission" date="2009-02" db="EMBL/GenBank/DDBJ databases">
        <title>Draft genome sequence of Clostridium methylpentosum (DSM 5476).</title>
        <authorList>
            <person name="Sudarsanam P."/>
            <person name="Ley R."/>
            <person name="Guruge J."/>
            <person name="Turnbaugh P.J."/>
            <person name="Mahowald M."/>
            <person name="Liep D."/>
            <person name="Gordon J."/>
        </authorList>
    </citation>
    <scope>NUCLEOTIDE SEQUENCE [LARGE SCALE GENOMIC DNA]</scope>
    <source>
        <strain evidence="11 12">DSM 5476</strain>
    </source>
</reference>
<dbReference type="GO" id="GO:0005975">
    <property type="term" value="P:carbohydrate metabolic process"/>
    <property type="evidence" value="ECO:0007669"/>
    <property type="project" value="InterPro"/>
</dbReference>
<dbReference type="Gene3D" id="2.60.420.10">
    <property type="entry name" value="Maltose phosphorylase, domain 3"/>
    <property type="match status" value="1"/>
</dbReference>
<feature type="domain" description="Alpha-L-rhamnosidase six-hairpin glycosidase" evidence="9">
    <location>
        <begin position="645"/>
        <end position="989"/>
    </location>
</feature>
<dbReference type="Gene3D" id="2.160.20.110">
    <property type="match status" value="1"/>
</dbReference>
<feature type="domain" description="Alpha-L-rhamnosidase concanavalin-like" evidence="6">
    <location>
        <begin position="541"/>
        <end position="640"/>
    </location>
</feature>
<keyword evidence="4" id="KW-0812">Transmembrane</keyword>
<evidence type="ECO:0000313" key="11">
    <source>
        <dbReference type="EMBL" id="EEG31533.1"/>
    </source>
</evidence>
<dbReference type="EC" id="3.2.1.40" evidence="2"/>
<keyword evidence="4" id="KW-0472">Membrane</keyword>
<evidence type="ECO:0000256" key="5">
    <source>
        <dbReference type="SAM" id="SignalP"/>
    </source>
</evidence>
<feature type="domain" description="Bacterial alpha-L-rhamnosidase N-terminal" evidence="8">
    <location>
        <begin position="356"/>
        <end position="530"/>
    </location>
</feature>
<sequence>MKMKQHSKSALALLLAICLMLQMMTGIVAFAAAEPALTVSGLRCDLTENPLGIDNQTPALSWKLVSNERGVMQQSYRIQVAESEEELASGDYVWDSGVQTSEDSVNVPYDGPAMTSGTRYYWQVTVTDNKGNTATSTETAYWEMGLLDESDWEAKWIEINPDNKPNPSSYTIEMDFRIVKDDAGIIFAGKDGNNFLMWQINTFEKKFNGVTSFRPHQWVNGTPTVLTEKTIEDIIPQDKQHDQHHIKIAVDGNKISTWIDNQLINEMTNEYAAYGKLGFRQTTNAGDCDEHATFDNIVVKTGDEILFQDDFSSGKNSFNIGEIRDGELYVVNALGFQKETGNSAPMYRKSFEVDQPVKKATIHASALGIYDLELNGKPVSDDFFNPGWTNYELNQDDNNYVMYQTFDVTEMVQQGENVLGAITGHGWYSGKLFIGGNNRYGTGSKLLCQLEIEYADGSKKVVATDSSWKITGQGPILEDDFQGGETYDATREYDGWSAPGFVENSSWTAAKVGSYSGAVVAQMGPTVKAIQEFKPTIVSSDNGTYILDLGQNIAGFARLNGLKGEAGSTMKLRFGEMLNKDGSLYTANLRSAKATDYYTFKGDPEGESWQPRFTFHGFRYIEITGYNGTLTEDNITGIALSSLQEQTGSFETSNDLINQLQSNITWGQKDNFISVPTDCPQRDERLGYTGDGQVFIRTAAMNMNVGPFFKKFMADVTTNQRADGAVADWTPNYVTPGDSWSGSFHQTGWGDAVIIMPWTMYTAYGDESFIYDNYEAMKKYIEYYKNKAGETYVISVGTNGDWLNVNDSTPQNVISTAYFAYVSELLSKMADAIGNTEDAAYYHQLFLDVREDFNDAFVSADGAVSSNTQTSYLLALKFDLLPTQELREKAAAKLVENIKAHDWHLTTGFLGVSLLCPVLSDMGYSDVAYRLLQQESYPGWLYSVVNGATTIWERWDSYIAETGQFGDVGMNSFNHYSYGSVGEWFYNYVGGIKADEKEPGYKHFTIAPTPGGDLNYANTTFESMYGTIVSNWKLENGTDFTLDVTVPANSTATLSIPSDMVSAVMESGKNVLEDKVDGITFVECKDGKAIFELGSGNYHFTTTVVDKSGLDAAIAKGNSYYEFYYTEDSYKDLQDVVAAAEALVQDKNAAQAAVDEAIAAIDTAIEDLSRIAQSGTEQDPYLINSVADLQKLARSVNAGASFKDEFVKLTADLDLSGIDWTPIGTTGAITAGVGFAGTFDGASHVVSNLSIADTASSATFGLFGMVSGTVKNLGVKDVQIKVGSGDCRAGGLVGTVNGGLIDNCYVVNANVDAGSRVAGGLAGQNFNGTIKNSYVKNITVKGGRSAIFVSDNQDDNRNNKGTIDNCYADGSITSGNNGIVTNSKTIAAAAYTNGELVALLNGSAQTPVWEQGESYPVLIAPAEPVDRTELENAIAEAAEYEGKEADYTADSWKAFSDALAEANRVLGDSDADQTAVNNAAQELRDAIAGLTPAGPTVNKDKLNEVLESAKALNQDDYTPNSWAGMDELIAAAQDVYDNSKDQEEVDEMANQLVDKMLSIRLKANKEELAKAIEAAGKIDQSLYTEESVAAFKEALAEANRIYEDQNISVDDQKLVDDATAALNDAIAGLEKIPQPPVDANKVILERVISYAEQAQKSDEYAGAIASVKASFDAALLNAQTVFADEAATQAEIDSAWISLMNEIHKLGFQAGDKKQLEVVFTQASEIDLSNYVAAGQEEFKAALANAEIVLADGDALQSDVDEAVDSLLQAMLNLRFKADKSVLQAVLTNADKLDLSAFTAETVALFNEAKAAADLINSDENAVQQAVDKAAQDLQDAINGLKAVENTAPATQVEGDQAMTNGSGSAKTGDTAPVAAAALLAVLACAGFALSKKRR</sequence>
<evidence type="ECO:0000256" key="3">
    <source>
        <dbReference type="ARBA" id="ARBA00022801"/>
    </source>
</evidence>
<protein>
    <recommendedName>
        <fullName evidence="2">alpha-L-rhamnosidase</fullName>
        <ecNumber evidence="2">3.2.1.40</ecNumber>
    </recommendedName>
</protein>
<name>C0EAI8_9FIRM</name>
<feature type="domain" description="GLUG" evidence="7">
    <location>
        <begin position="1316"/>
        <end position="1340"/>
    </location>
</feature>
<dbReference type="InterPro" id="IPR011493">
    <property type="entry name" value="GLUG"/>
</dbReference>
<evidence type="ECO:0000259" key="10">
    <source>
        <dbReference type="Pfam" id="PF17390"/>
    </source>
</evidence>
<organism evidence="11 12">
    <name type="scientific">[Clostridium] methylpentosum DSM 5476</name>
    <dbReference type="NCBI Taxonomy" id="537013"/>
    <lineage>
        <taxon>Bacteria</taxon>
        <taxon>Bacillati</taxon>
        <taxon>Bacillota</taxon>
        <taxon>Clostridia</taxon>
        <taxon>Eubacteriales</taxon>
        <taxon>Oscillospiraceae</taxon>
        <taxon>Oscillospiraceae incertae sedis</taxon>
    </lineage>
</organism>
<dbReference type="InterPro" id="IPR035398">
    <property type="entry name" value="Bac_rhamnosid_C"/>
</dbReference>
<reference evidence="11 12" key="1">
    <citation type="submission" date="2009-01" db="EMBL/GenBank/DDBJ databases">
        <authorList>
            <person name="Fulton L."/>
            <person name="Clifton S."/>
            <person name="Fulton B."/>
            <person name="Xu J."/>
            <person name="Minx P."/>
            <person name="Pepin K.H."/>
            <person name="Johnson M."/>
            <person name="Bhonagiri V."/>
            <person name="Nash W.E."/>
            <person name="Mardis E.R."/>
            <person name="Wilson R.K."/>
        </authorList>
    </citation>
    <scope>NUCLEOTIDE SEQUENCE [LARGE SCALE GENOMIC DNA]</scope>
    <source>
        <strain evidence="11 12">DSM 5476</strain>
    </source>
</reference>
<dbReference type="InterPro" id="IPR013737">
    <property type="entry name" value="Bac_rhamnosid_N"/>
</dbReference>
<dbReference type="Gene3D" id="1.50.10.10">
    <property type="match status" value="1"/>
</dbReference>
<dbReference type="GO" id="GO:0030596">
    <property type="term" value="F:alpha-L-rhamnosidase activity"/>
    <property type="evidence" value="ECO:0007669"/>
    <property type="project" value="UniProtKB-EC"/>
</dbReference>
<dbReference type="Pfam" id="PF07554">
    <property type="entry name" value="FIVAR"/>
    <property type="match status" value="7"/>
</dbReference>
<comment type="caution">
    <text evidence="11">The sequence shown here is derived from an EMBL/GenBank/DDBJ whole genome shotgun (WGS) entry which is preliminary data.</text>
</comment>
<dbReference type="InterPro" id="IPR008928">
    <property type="entry name" value="6-hairpin_glycosidase_sf"/>
</dbReference>
<dbReference type="SUPFAM" id="SSF48208">
    <property type="entry name" value="Six-hairpin glycosidases"/>
    <property type="match status" value="1"/>
</dbReference>
<dbReference type="InterPro" id="IPR035396">
    <property type="entry name" value="Bac_rhamnosid6H"/>
</dbReference>
<dbReference type="Pfam" id="PF08531">
    <property type="entry name" value="Bac_rhamnosid_N"/>
    <property type="match status" value="1"/>
</dbReference>
<dbReference type="InterPro" id="IPR016007">
    <property type="entry name" value="Alpha_rhamnosid"/>
</dbReference>
<proteinExistence type="predicted"/>
<keyword evidence="12" id="KW-1185">Reference proteome</keyword>
<feature type="chain" id="PRO_5002897851" description="alpha-L-rhamnosidase" evidence="5">
    <location>
        <begin position="32"/>
        <end position="1895"/>
    </location>
</feature>
<gene>
    <name evidence="11" type="ORF">CLOSTMETH_00843</name>
</gene>
<dbReference type="eggNOG" id="COG3250">
    <property type="taxonomic scope" value="Bacteria"/>
</dbReference>
<evidence type="ECO:0000256" key="2">
    <source>
        <dbReference type="ARBA" id="ARBA00012652"/>
    </source>
</evidence>
<accession>C0EAI8</accession>
<feature type="domain" description="Alpha-L-rhamnosidase C-terminal" evidence="10">
    <location>
        <begin position="991"/>
        <end position="1067"/>
    </location>
</feature>
<comment type="catalytic activity">
    <reaction evidence="1">
        <text>Hydrolysis of terminal non-reducing alpha-L-rhamnose residues in alpha-L-rhamnosides.</text>
        <dbReference type="EC" id="3.2.1.40"/>
    </reaction>
</comment>
<keyword evidence="4" id="KW-1133">Transmembrane helix</keyword>